<keyword evidence="1" id="KW-0732">Signal</keyword>
<dbReference type="Proteomes" id="UP001501337">
    <property type="component" value="Unassembled WGS sequence"/>
</dbReference>
<reference evidence="3" key="1">
    <citation type="journal article" date="2019" name="Int. J. Syst. Evol. Microbiol.">
        <title>The Global Catalogue of Microorganisms (GCM) 10K type strain sequencing project: providing services to taxonomists for standard genome sequencing and annotation.</title>
        <authorList>
            <consortium name="The Broad Institute Genomics Platform"/>
            <consortium name="The Broad Institute Genome Sequencing Center for Infectious Disease"/>
            <person name="Wu L."/>
            <person name="Ma J."/>
        </authorList>
    </citation>
    <scope>NUCLEOTIDE SEQUENCE [LARGE SCALE GENOMIC DNA]</scope>
    <source>
        <strain evidence="3">JCM 17555</strain>
    </source>
</reference>
<sequence length="107" mass="11114">MKPIQAALLSALLFVSSTVFAGNDDVVEEVRVCGSDVGVKMATAGWVVALSSTVGAAKVNRIQAVAQALMVSGKRSGYFDNNTAVSSWCGLTDVKSITVLAIIDPRP</sequence>
<feature type="chain" id="PRO_5047244950" evidence="1">
    <location>
        <begin position="22"/>
        <end position="107"/>
    </location>
</feature>
<evidence type="ECO:0000313" key="3">
    <source>
        <dbReference type="Proteomes" id="UP001501337"/>
    </source>
</evidence>
<evidence type="ECO:0000313" key="2">
    <source>
        <dbReference type="EMBL" id="GAA3954378.1"/>
    </source>
</evidence>
<proteinExistence type="predicted"/>
<protein>
    <submittedName>
        <fullName evidence="2">Uncharacterized protein</fullName>
    </submittedName>
</protein>
<keyword evidence="3" id="KW-1185">Reference proteome</keyword>
<accession>A0ABP7NUZ3</accession>
<gene>
    <name evidence="2" type="ORF">GCM10022278_11360</name>
</gene>
<comment type="caution">
    <text evidence="2">The sequence shown here is derived from an EMBL/GenBank/DDBJ whole genome shotgun (WGS) entry which is preliminary data.</text>
</comment>
<evidence type="ECO:0000256" key="1">
    <source>
        <dbReference type="SAM" id="SignalP"/>
    </source>
</evidence>
<dbReference type="EMBL" id="BAABBO010000006">
    <property type="protein sequence ID" value="GAA3954378.1"/>
    <property type="molecule type" value="Genomic_DNA"/>
</dbReference>
<feature type="signal peptide" evidence="1">
    <location>
        <begin position="1"/>
        <end position="21"/>
    </location>
</feature>
<name>A0ABP7NUZ3_9GAMM</name>
<dbReference type="RefSeq" id="WP_344804202.1">
    <property type="nucleotide sequence ID" value="NZ_BAABBO010000006.1"/>
</dbReference>
<organism evidence="2 3">
    <name type="scientific">Allohahella marinimesophila</name>
    <dbReference type="NCBI Taxonomy" id="1054972"/>
    <lineage>
        <taxon>Bacteria</taxon>
        <taxon>Pseudomonadati</taxon>
        <taxon>Pseudomonadota</taxon>
        <taxon>Gammaproteobacteria</taxon>
        <taxon>Oceanospirillales</taxon>
        <taxon>Hahellaceae</taxon>
        <taxon>Allohahella</taxon>
    </lineage>
</organism>